<evidence type="ECO:0000256" key="1">
    <source>
        <dbReference type="SAM" id="Phobius"/>
    </source>
</evidence>
<accession>A0A194WY37</accession>
<gene>
    <name evidence="2" type="ORF">LY89DRAFT_687791</name>
</gene>
<dbReference type="OrthoDB" id="3453456at2759"/>
<organism evidence="2 3">
    <name type="scientific">Mollisia scopiformis</name>
    <name type="common">Conifer needle endophyte fungus</name>
    <name type="synonym">Phialocephala scopiformis</name>
    <dbReference type="NCBI Taxonomy" id="149040"/>
    <lineage>
        <taxon>Eukaryota</taxon>
        <taxon>Fungi</taxon>
        <taxon>Dikarya</taxon>
        <taxon>Ascomycota</taxon>
        <taxon>Pezizomycotina</taxon>
        <taxon>Leotiomycetes</taxon>
        <taxon>Helotiales</taxon>
        <taxon>Mollisiaceae</taxon>
        <taxon>Mollisia</taxon>
    </lineage>
</organism>
<keyword evidence="1" id="KW-0472">Membrane</keyword>
<dbReference type="EMBL" id="KQ947423">
    <property type="protein sequence ID" value="KUJ12845.1"/>
    <property type="molecule type" value="Genomic_DNA"/>
</dbReference>
<proteinExistence type="predicted"/>
<evidence type="ECO:0000313" key="3">
    <source>
        <dbReference type="Proteomes" id="UP000070700"/>
    </source>
</evidence>
<name>A0A194WY37_MOLSC</name>
<keyword evidence="1" id="KW-0812">Transmembrane</keyword>
<dbReference type="AlphaFoldDB" id="A0A194WY37"/>
<feature type="transmembrane region" description="Helical" evidence="1">
    <location>
        <begin position="50"/>
        <end position="73"/>
    </location>
</feature>
<protein>
    <submittedName>
        <fullName evidence="2">Uncharacterized protein</fullName>
    </submittedName>
</protein>
<dbReference type="Proteomes" id="UP000070700">
    <property type="component" value="Unassembled WGS sequence"/>
</dbReference>
<evidence type="ECO:0000313" key="2">
    <source>
        <dbReference type="EMBL" id="KUJ12845.1"/>
    </source>
</evidence>
<sequence>MSIWVPMGVLIAWICCFIIGGGLIGAFESGSICIENDEFTTTCYGNTGEWYAGIAFIVIAVLLKFTFWVLLIVRCFQRRGYVAVTTVVQNNNTIHNETGMPLRQYEPQQEQQLPPGYATRPYQDVPLQSQYDTSKVGQMKYCGQCGTGNTTPYCSKCGGHVTM</sequence>
<keyword evidence="1" id="KW-1133">Transmembrane helix</keyword>
<dbReference type="RefSeq" id="XP_018067200.1">
    <property type="nucleotide sequence ID" value="XM_018215578.1"/>
</dbReference>
<keyword evidence="3" id="KW-1185">Reference proteome</keyword>
<dbReference type="GeneID" id="28825304"/>
<dbReference type="InParanoid" id="A0A194WY37"/>
<dbReference type="KEGG" id="psco:LY89DRAFT_687791"/>
<reference evidence="2 3" key="1">
    <citation type="submission" date="2015-10" db="EMBL/GenBank/DDBJ databases">
        <title>Full genome of DAOMC 229536 Phialocephala scopiformis, a fungal endophyte of spruce producing the potent anti-insectan compound rugulosin.</title>
        <authorList>
            <consortium name="DOE Joint Genome Institute"/>
            <person name="Walker A.K."/>
            <person name="Frasz S.L."/>
            <person name="Seifert K.A."/>
            <person name="Miller J.D."/>
            <person name="Mondo S.J."/>
            <person name="Labutti K."/>
            <person name="Lipzen A."/>
            <person name="Dockter R."/>
            <person name="Kennedy M."/>
            <person name="Grigoriev I.V."/>
            <person name="Spatafora J.W."/>
        </authorList>
    </citation>
    <scope>NUCLEOTIDE SEQUENCE [LARGE SCALE GENOMIC DNA]</scope>
    <source>
        <strain evidence="2 3">CBS 120377</strain>
    </source>
</reference>